<evidence type="ECO:0000256" key="9">
    <source>
        <dbReference type="ARBA" id="ARBA00023136"/>
    </source>
</evidence>
<evidence type="ECO:0000259" key="13">
    <source>
        <dbReference type="Pfam" id="PF21687"/>
    </source>
</evidence>
<evidence type="ECO:0000256" key="6">
    <source>
        <dbReference type="ARBA" id="ARBA00022692"/>
    </source>
</evidence>
<keyword evidence="15" id="KW-1185">Reference proteome</keyword>
<evidence type="ECO:0000256" key="4">
    <source>
        <dbReference type="ARBA" id="ARBA00022475"/>
    </source>
</evidence>
<evidence type="ECO:0000256" key="11">
    <source>
        <dbReference type="SAM" id="Phobius"/>
    </source>
</evidence>
<evidence type="ECO:0000256" key="2">
    <source>
        <dbReference type="ARBA" id="ARBA00007246"/>
    </source>
</evidence>
<dbReference type="SUPFAM" id="SSF158544">
    <property type="entry name" value="GspK insert domain-like"/>
    <property type="match status" value="2"/>
</dbReference>
<evidence type="ECO:0000256" key="8">
    <source>
        <dbReference type="ARBA" id="ARBA00022989"/>
    </source>
</evidence>
<accession>A0A974XKS7</accession>
<dbReference type="Pfam" id="PF03934">
    <property type="entry name" value="T2SSK"/>
    <property type="match status" value="1"/>
</dbReference>
<dbReference type="InterPro" id="IPR049031">
    <property type="entry name" value="T2SSK_SAM-like_1st"/>
</dbReference>
<keyword evidence="3 10" id="KW-0813">Transport</keyword>
<protein>
    <recommendedName>
        <fullName evidence="10">Type II secretion system protein K</fullName>
    </recommendedName>
</protein>
<evidence type="ECO:0000259" key="12">
    <source>
        <dbReference type="Pfam" id="PF03934"/>
    </source>
</evidence>
<keyword evidence="8 11" id="KW-1133">Transmembrane helix</keyword>
<dbReference type="InterPro" id="IPR049179">
    <property type="entry name" value="T2SSK_SAM-like_2nd"/>
</dbReference>
<keyword evidence="4 10" id="KW-1003">Cell membrane</keyword>
<dbReference type="PANTHER" id="PTHR38831:SF1">
    <property type="entry name" value="TYPE II SECRETION SYSTEM PROTEIN K-RELATED"/>
    <property type="match status" value="1"/>
</dbReference>
<evidence type="ECO:0000313" key="14">
    <source>
        <dbReference type="EMBL" id="QSX30247.1"/>
    </source>
</evidence>
<dbReference type="PANTHER" id="PTHR38831">
    <property type="entry name" value="TYPE II SECRETION SYSTEM PROTEIN K"/>
    <property type="match status" value="1"/>
</dbReference>
<evidence type="ECO:0000256" key="3">
    <source>
        <dbReference type="ARBA" id="ARBA00022448"/>
    </source>
</evidence>
<dbReference type="AlphaFoldDB" id="A0A974XKS7"/>
<organism evidence="14 15">
    <name type="scientific">Shewanella cyperi</name>
    <dbReference type="NCBI Taxonomy" id="2814292"/>
    <lineage>
        <taxon>Bacteria</taxon>
        <taxon>Pseudomonadati</taxon>
        <taxon>Pseudomonadota</taxon>
        <taxon>Gammaproteobacteria</taxon>
        <taxon>Alteromonadales</taxon>
        <taxon>Shewanellaceae</taxon>
        <taxon>Shewanella</taxon>
    </lineage>
</organism>
<evidence type="ECO:0000256" key="7">
    <source>
        <dbReference type="ARBA" id="ARBA00022927"/>
    </source>
</evidence>
<keyword evidence="5 10" id="KW-0997">Cell inner membrane</keyword>
<feature type="domain" description="T2SS protein K first SAM-like" evidence="13">
    <location>
        <begin position="103"/>
        <end position="214"/>
    </location>
</feature>
<gene>
    <name evidence="14" type="primary">gspK</name>
    <name evidence="14" type="ORF">JYB88_00790</name>
</gene>
<evidence type="ECO:0000256" key="10">
    <source>
        <dbReference type="PIRNR" id="PIRNR002786"/>
    </source>
</evidence>
<comment type="similarity">
    <text evidence="2 10">Belongs to the GSP K family.</text>
</comment>
<evidence type="ECO:0000313" key="15">
    <source>
        <dbReference type="Proteomes" id="UP000663281"/>
    </source>
</evidence>
<feature type="transmembrane region" description="Helical" evidence="11">
    <location>
        <begin position="9"/>
        <end position="28"/>
    </location>
</feature>
<keyword evidence="7" id="KW-0653">Protein transport</keyword>
<dbReference type="Proteomes" id="UP000663281">
    <property type="component" value="Chromosome"/>
</dbReference>
<reference evidence="14 15" key="1">
    <citation type="submission" date="2021-03" db="EMBL/GenBank/DDBJ databases">
        <title>Novel species identification of genus Shewanella.</title>
        <authorList>
            <person name="Liu G."/>
            <person name="Zhang Q."/>
        </authorList>
    </citation>
    <scope>NUCLEOTIDE SEQUENCE [LARGE SCALE GENOMIC DNA]</scope>
    <source>
        <strain evidence="14 15">FJAT-53726</strain>
    </source>
</reference>
<dbReference type="Gene3D" id="1.10.40.60">
    <property type="entry name" value="EpsJ-like"/>
    <property type="match status" value="2"/>
</dbReference>
<name>A0A974XKS7_9GAMM</name>
<dbReference type="InterPro" id="IPR038072">
    <property type="entry name" value="GspK_central_sf"/>
</dbReference>
<sequence>MSYQRQRGVAMIVVLLIVAMVAIIATNITGRNQLSMRRTLNQVQYDQAYWYALSAEELAKKVLKQDLDDSEGKVHLQQYWALADVVLPVEKGEIAGKITDMRSCFNLNALARGSSDLENGQPKMTLAARQFKALLVALGMDEFGAERLTHSLKDYLDEDTVTSPFGAEDAEYESRNVPYRAANTLMSHRSELRAVMGFTQDVYLKLAPYVCAIPGEERQLLNINTLEVERAALLAAMLDNSISVGEAESVINQRPGDGFDNVDEFWELVSSNTAKSDDKLKSSIVLDSKYFHLEAGAKVNEAVFRLDSVLRRAGNNQMDILTRQYGGQK</sequence>
<feature type="domain" description="T2SS protein K second SAM-like" evidence="12">
    <location>
        <begin position="221"/>
        <end position="286"/>
    </location>
</feature>
<dbReference type="PIRSF" id="PIRSF002786">
    <property type="entry name" value="XcpX"/>
    <property type="match status" value="1"/>
</dbReference>
<comment type="subcellular location">
    <subcellularLocation>
        <location evidence="1 10">Cell inner membrane</location>
    </subcellularLocation>
</comment>
<evidence type="ECO:0000256" key="1">
    <source>
        <dbReference type="ARBA" id="ARBA00004533"/>
    </source>
</evidence>
<keyword evidence="6 11" id="KW-0812">Transmembrane</keyword>
<proteinExistence type="inferred from homology"/>
<dbReference type="RefSeq" id="WP_207325173.1">
    <property type="nucleotide sequence ID" value="NZ_CP071504.1"/>
</dbReference>
<dbReference type="EMBL" id="CP071504">
    <property type="protein sequence ID" value="QSX30247.1"/>
    <property type="molecule type" value="Genomic_DNA"/>
</dbReference>
<keyword evidence="9 10" id="KW-0472">Membrane</keyword>
<dbReference type="GO" id="GO:0009306">
    <property type="term" value="P:protein secretion"/>
    <property type="evidence" value="ECO:0007669"/>
    <property type="project" value="InterPro"/>
</dbReference>
<dbReference type="GO" id="GO:0005886">
    <property type="term" value="C:plasma membrane"/>
    <property type="evidence" value="ECO:0007669"/>
    <property type="project" value="UniProtKB-SubCell"/>
</dbReference>
<dbReference type="Gene3D" id="3.30.1300.30">
    <property type="entry name" value="GSPII I/J protein-like"/>
    <property type="match status" value="1"/>
</dbReference>
<evidence type="ECO:0000256" key="5">
    <source>
        <dbReference type="ARBA" id="ARBA00022519"/>
    </source>
</evidence>
<dbReference type="KEGG" id="scyp:JYB88_00790"/>
<dbReference type="InterPro" id="IPR045584">
    <property type="entry name" value="Pilin-like"/>
</dbReference>
<dbReference type="NCBIfam" id="NF037980">
    <property type="entry name" value="T2SS_GspK"/>
    <property type="match status" value="1"/>
</dbReference>
<dbReference type="InterPro" id="IPR005628">
    <property type="entry name" value="GspK"/>
</dbReference>
<dbReference type="Pfam" id="PF21687">
    <property type="entry name" value="T2SSK_1st"/>
    <property type="match status" value="1"/>
</dbReference>
<dbReference type="SUPFAM" id="SSF54523">
    <property type="entry name" value="Pili subunits"/>
    <property type="match status" value="1"/>
</dbReference>